<dbReference type="GO" id="GO:0007155">
    <property type="term" value="P:cell adhesion"/>
    <property type="evidence" value="ECO:0007669"/>
    <property type="project" value="InterPro"/>
</dbReference>
<dbReference type="EMBL" id="CAAALY010009439">
    <property type="protein sequence ID" value="VEL10593.1"/>
    <property type="molecule type" value="Genomic_DNA"/>
</dbReference>
<dbReference type="AlphaFoldDB" id="A0A448WFP9"/>
<reference evidence="3" key="1">
    <citation type="submission" date="2018-11" db="EMBL/GenBank/DDBJ databases">
        <authorList>
            <consortium name="Pathogen Informatics"/>
        </authorList>
    </citation>
    <scope>NUCLEOTIDE SEQUENCE</scope>
</reference>
<evidence type="ECO:0000313" key="4">
    <source>
        <dbReference type="Proteomes" id="UP000784294"/>
    </source>
</evidence>
<comment type="subcellular location">
    <subcellularLocation>
        <location evidence="1">Membrane</location>
    </subcellularLocation>
</comment>
<comment type="caution">
    <text evidence="3">The sequence shown here is derived from an EMBL/GenBank/DDBJ whole genome shotgun (WGS) entry which is preliminary data.</text>
</comment>
<evidence type="ECO:0000256" key="1">
    <source>
        <dbReference type="ARBA" id="ARBA00004370"/>
    </source>
</evidence>
<dbReference type="GO" id="GO:0005886">
    <property type="term" value="C:plasma membrane"/>
    <property type="evidence" value="ECO:0007669"/>
    <property type="project" value="InterPro"/>
</dbReference>
<evidence type="ECO:0000256" key="2">
    <source>
        <dbReference type="ARBA" id="ARBA00023136"/>
    </source>
</evidence>
<proteinExistence type="predicted"/>
<accession>A0A448WFP9</accession>
<dbReference type="InterPro" id="IPR020894">
    <property type="entry name" value="Cadherin_CS"/>
</dbReference>
<evidence type="ECO:0000313" key="3">
    <source>
        <dbReference type="EMBL" id="VEL10593.1"/>
    </source>
</evidence>
<name>A0A448WFP9_9PLAT</name>
<keyword evidence="2" id="KW-0472">Membrane</keyword>
<keyword evidence="4" id="KW-1185">Reference proteome</keyword>
<protein>
    <recommendedName>
        <fullName evidence="5">Cadherin domain-containing protein</fullName>
    </recommendedName>
</protein>
<organism evidence="3 4">
    <name type="scientific">Protopolystoma xenopodis</name>
    <dbReference type="NCBI Taxonomy" id="117903"/>
    <lineage>
        <taxon>Eukaryota</taxon>
        <taxon>Metazoa</taxon>
        <taxon>Spiralia</taxon>
        <taxon>Lophotrochozoa</taxon>
        <taxon>Platyhelminthes</taxon>
        <taxon>Monogenea</taxon>
        <taxon>Polyopisthocotylea</taxon>
        <taxon>Polystomatidea</taxon>
        <taxon>Polystomatidae</taxon>
        <taxon>Protopolystoma</taxon>
    </lineage>
</organism>
<dbReference type="Proteomes" id="UP000784294">
    <property type="component" value="Unassembled WGS sequence"/>
</dbReference>
<sequence length="151" mass="15937">MNLVHSQTFQGIIVGSISEVSVLQPLDRETLLAQVARLLLTPSNPAGKLAALITEATQHEAFGPSGLQALADDLLPGLSVAPASNSLAELVVPVLLEASDGRPNQRPAHCLLLLHLTDINDHAPHLLSMEQELDQKVEVGAFEGSLITGMS</sequence>
<gene>
    <name evidence="3" type="ORF">PXEA_LOCUS4033</name>
</gene>
<dbReference type="PROSITE" id="PS00232">
    <property type="entry name" value="CADHERIN_1"/>
    <property type="match status" value="1"/>
</dbReference>
<evidence type="ECO:0008006" key="5">
    <source>
        <dbReference type="Google" id="ProtNLM"/>
    </source>
</evidence>